<proteinExistence type="predicted"/>
<dbReference type="Proteomes" id="UP000439903">
    <property type="component" value="Unassembled WGS sequence"/>
</dbReference>
<evidence type="ECO:0000313" key="1">
    <source>
        <dbReference type="EMBL" id="KAF0551605.1"/>
    </source>
</evidence>
<organism evidence="1 2">
    <name type="scientific">Gigaspora margarita</name>
    <dbReference type="NCBI Taxonomy" id="4874"/>
    <lineage>
        <taxon>Eukaryota</taxon>
        <taxon>Fungi</taxon>
        <taxon>Fungi incertae sedis</taxon>
        <taxon>Mucoromycota</taxon>
        <taxon>Glomeromycotina</taxon>
        <taxon>Glomeromycetes</taxon>
        <taxon>Diversisporales</taxon>
        <taxon>Gigasporaceae</taxon>
        <taxon>Gigaspora</taxon>
    </lineage>
</organism>
<protein>
    <submittedName>
        <fullName evidence="1">Uncharacterized protein</fullName>
    </submittedName>
</protein>
<comment type="caution">
    <text evidence="1">The sequence shown here is derived from an EMBL/GenBank/DDBJ whole genome shotgun (WGS) entry which is preliminary data.</text>
</comment>
<sequence length="111" mass="13294">MSRFLCRPTRISRDRHFFAAYSIATENSRKYSTNDPYNDNESNWLELGDFIIGHNLTMKRMGQQQRILDIGLLESAFYRPKFMFFMKKHHFIEWPPALERASLKPSIFGWE</sequence>
<reference evidence="1 2" key="1">
    <citation type="journal article" date="2019" name="Environ. Microbiol.">
        <title>At the nexus of three kingdoms: the genome of the mycorrhizal fungus Gigaspora margarita provides insights into plant, endobacterial and fungal interactions.</title>
        <authorList>
            <person name="Venice F."/>
            <person name="Ghignone S."/>
            <person name="Salvioli di Fossalunga A."/>
            <person name="Amselem J."/>
            <person name="Novero M."/>
            <person name="Xianan X."/>
            <person name="Sedzielewska Toro K."/>
            <person name="Morin E."/>
            <person name="Lipzen A."/>
            <person name="Grigoriev I.V."/>
            <person name="Henrissat B."/>
            <person name="Martin F.M."/>
            <person name="Bonfante P."/>
        </authorList>
    </citation>
    <scope>NUCLEOTIDE SEQUENCE [LARGE SCALE GENOMIC DNA]</scope>
    <source>
        <strain evidence="1 2">BEG34</strain>
    </source>
</reference>
<gene>
    <name evidence="1" type="ORF">F8M41_022978</name>
</gene>
<dbReference type="AlphaFoldDB" id="A0A8H4B0Z4"/>
<dbReference type="EMBL" id="WTPW01000074">
    <property type="protein sequence ID" value="KAF0551605.1"/>
    <property type="molecule type" value="Genomic_DNA"/>
</dbReference>
<evidence type="ECO:0000313" key="2">
    <source>
        <dbReference type="Proteomes" id="UP000439903"/>
    </source>
</evidence>
<dbReference type="OrthoDB" id="10499187at2759"/>
<name>A0A8H4B0Z4_GIGMA</name>
<keyword evidence="2" id="KW-1185">Reference proteome</keyword>
<accession>A0A8H4B0Z4</accession>